<gene>
    <name evidence="2" type="ORF">GALL_258010</name>
</gene>
<feature type="transmembrane region" description="Helical" evidence="1">
    <location>
        <begin position="278"/>
        <end position="302"/>
    </location>
</feature>
<feature type="transmembrane region" description="Helical" evidence="1">
    <location>
        <begin position="214"/>
        <end position="234"/>
    </location>
</feature>
<comment type="caution">
    <text evidence="2">The sequence shown here is derived from an EMBL/GenBank/DDBJ whole genome shotgun (WGS) entry which is preliminary data.</text>
</comment>
<dbReference type="GO" id="GO:0016020">
    <property type="term" value="C:membrane"/>
    <property type="evidence" value="ECO:0007669"/>
    <property type="project" value="InterPro"/>
</dbReference>
<evidence type="ECO:0000256" key="1">
    <source>
        <dbReference type="SAM" id="Phobius"/>
    </source>
</evidence>
<evidence type="ECO:0000313" key="2">
    <source>
        <dbReference type="EMBL" id="OIQ92285.1"/>
    </source>
</evidence>
<dbReference type="EMBL" id="MLJW01000236">
    <property type="protein sequence ID" value="OIQ92285.1"/>
    <property type="molecule type" value="Genomic_DNA"/>
</dbReference>
<feature type="transmembrane region" description="Helical" evidence="1">
    <location>
        <begin position="347"/>
        <end position="366"/>
    </location>
</feature>
<feature type="transmembrane region" description="Helical" evidence="1">
    <location>
        <begin position="378"/>
        <end position="402"/>
    </location>
</feature>
<feature type="transmembrane region" description="Helical" evidence="1">
    <location>
        <begin position="173"/>
        <end position="194"/>
    </location>
</feature>
<dbReference type="SUPFAM" id="SSF81442">
    <property type="entry name" value="Cytochrome c oxidase subunit I-like"/>
    <property type="match status" value="1"/>
</dbReference>
<name>A0A1J5RVY3_9ZZZZ</name>
<feature type="transmembrane region" description="Helical" evidence="1">
    <location>
        <begin position="94"/>
        <end position="116"/>
    </location>
</feature>
<dbReference type="Gene3D" id="1.20.210.10">
    <property type="entry name" value="Cytochrome c oxidase-like, subunit I domain"/>
    <property type="match status" value="1"/>
</dbReference>
<feature type="transmembrane region" description="Helical" evidence="1">
    <location>
        <begin position="246"/>
        <end position="266"/>
    </location>
</feature>
<protein>
    <submittedName>
        <fullName evidence="2">Cytochrome C and quinol oxidase polypeptide I</fullName>
    </submittedName>
</protein>
<sequence>MNIKPLHDYALEVPDDGRIKLARGWLWLGLVALIGAGVFALLLVVSRTPYLQNYTPVADFFHVALVVHVDLSVLVWFVSIAGMLWSINGSARGLAWGWLALYSCAAGAALIAAAPFLGRAEPIMSNYIPVLDGPEFLTGLLLFAAGFALLVGRSLMCAPVLGLRFDGSGVLRFGLNAAAVSAAVALMAFVWSYLELPTALSGKAYYEIVFWGGGHALQFTWTLLMLVAWLWLISACGGRVPLSPRVALLMFLLALVCVFVTPYAYLAHDIASVEYRHLLTWAMRFGGGLAILPMSLTVLVALRPLSSLSARARPLFTALLSSVLLFAVGGVIGIFISGSNVKIPAHYHGAIVGVTLALMGLVYHLLGRVGYAAPTGRLATWQPVVYGVGQLMHISGLVWSGGYGVQRKVAGAEQVLSGRGEIAGMALMGLGGLVAIIGGLLFVVVIIRAMRAVER</sequence>
<keyword evidence="1" id="KW-0472">Membrane</keyword>
<feature type="transmembrane region" description="Helical" evidence="1">
    <location>
        <begin position="314"/>
        <end position="335"/>
    </location>
</feature>
<dbReference type="Pfam" id="PF00115">
    <property type="entry name" value="COX1"/>
    <property type="match status" value="1"/>
</dbReference>
<feature type="transmembrane region" description="Helical" evidence="1">
    <location>
        <begin position="136"/>
        <end position="161"/>
    </location>
</feature>
<keyword evidence="1" id="KW-0812">Transmembrane</keyword>
<feature type="transmembrane region" description="Helical" evidence="1">
    <location>
        <begin position="422"/>
        <end position="447"/>
    </location>
</feature>
<proteinExistence type="predicted"/>
<reference evidence="2" key="1">
    <citation type="submission" date="2016-10" db="EMBL/GenBank/DDBJ databases">
        <title>Sequence of Gallionella enrichment culture.</title>
        <authorList>
            <person name="Poehlein A."/>
            <person name="Muehling M."/>
            <person name="Daniel R."/>
        </authorList>
    </citation>
    <scope>NUCLEOTIDE SEQUENCE</scope>
</reference>
<feature type="transmembrane region" description="Helical" evidence="1">
    <location>
        <begin position="65"/>
        <end position="87"/>
    </location>
</feature>
<dbReference type="InterPro" id="IPR036927">
    <property type="entry name" value="Cyt_c_oxase-like_su1_sf"/>
</dbReference>
<dbReference type="AlphaFoldDB" id="A0A1J5RVY3"/>
<dbReference type="GO" id="GO:0009060">
    <property type="term" value="P:aerobic respiration"/>
    <property type="evidence" value="ECO:0007669"/>
    <property type="project" value="InterPro"/>
</dbReference>
<dbReference type="GO" id="GO:0020037">
    <property type="term" value="F:heme binding"/>
    <property type="evidence" value="ECO:0007669"/>
    <property type="project" value="InterPro"/>
</dbReference>
<dbReference type="GO" id="GO:0004129">
    <property type="term" value="F:cytochrome-c oxidase activity"/>
    <property type="evidence" value="ECO:0007669"/>
    <property type="project" value="InterPro"/>
</dbReference>
<organism evidence="2">
    <name type="scientific">mine drainage metagenome</name>
    <dbReference type="NCBI Taxonomy" id="410659"/>
    <lineage>
        <taxon>unclassified sequences</taxon>
        <taxon>metagenomes</taxon>
        <taxon>ecological metagenomes</taxon>
    </lineage>
</organism>
<keyword evidence="1" id="KW-1133">Transmembrane helix</keyword>
<accession>A0A1J5RVY3</accession>
<feature type="transmembrane region" description="Helical" evidence="1">
    <location>
        <begin position="25"/>
        <end position="45"/>
    </location>
</feature>
<dbReference type="InterPro" id="IPR000883">
    <property type="entry name" value="Cyt_C_Oxase_1"/>
</dbReference>